<evidence type="ECO:0000256" key="1">
    <source>
        <dbReference type="SAM" id="Phobius"/>
    </source>
</evidence>
<keyword evidence="1" id="KW-0812">Transmembrane</keyword>
<dbReference type="VEuPathDB" id="TrichDB:TVAGG3_0403300"/>
<evidence type="ECO:0000313" key="2">
    <source>
        <dbReference type="EMBL" id="EAX94538.1"/>
    </source>
</evidence>
<name>A2FKP0_TRIV3</name>
<dbReference type="KEGG" id="tva:4752274"/>
<reference evidence="2" key="2">
    <citation type="journal article" date="2007" name="Science">
        <title>Draft genome sequence of the sexually transmitted pathogen Trichomonas vaginalis.</title>
        <authorList>
            <person name="Carlton J.M."/>
            <person name="Hirt R.P."/>
            <person name="Silva J.C."/>
            <person name="Delcher A.L."/>
            <person name="Schatz M."/>
            <person name="Zhao Q."/>
            <person name="Wortman J.R."/>
            <person name="Bidwell S.L."/>
            <person name="Alsmark U.C.M."/>
            <person name="Besteiro S."/>
            <person name="Sicheritz-Ponten T."/>
            <person name="Noel C.J."/>
            <person name="Dacks J.B."/>
            <person name="Foster P.G."/>
            <person name="Simillion C."/>
            <person name="Van de Peer Y."/>
            <person name="Miranda-Saavedra D."/>
            <person name="Barton G.J."/>
            <person name="Westrop G.D."/>
            <person name="Mueller S."/>
            <person name="Dessi D."/>
            <person name="Fiori P.L."/>
            <person name="Ren Q."/>
            <person name="Paulsen I."/>
            <person name="Zhang H."/>
            <person name="Bastida-Corcuera F.D."/>
            <person name="Simoes-Barbosa A."/>
            <person name="Brown M.T."/>
            <person name="Hayes R.D."/>
            <person name="Mukherjee M."/>
            <person name="Okumura C.Y."/>
            <person name="Schneider R."/>
            <person name="Smith A.J."/>
            <person name="Vanacova S."/>
            <person name="Villalvazo M."/>
            <person name="Haas B.J."/>
            <person name="Pertea M."/>
            <person name="Feldblyum T.V."/>
            <person name="Utterback T.R."/>
            <person name="Shu C.L."/>
            <person name="Osoegawa K."/>
            <person name="de Jong P.J."/>
            <person name="Hrdy I."/>
            <person name="Horvathova L."/>
            <person name="Zubacova Z."/>
            <person name="Dolezal P."/>
            <person name="Malik S.B."/>
            <person name="Logsdon J.M. Jr."/>
            <person name="Henze K."/>
            <person name="Gupta A."/>
            <person name="Wang C.C."/>
            <person name="Dunne R.L."/>
            <person name="Upcroft J.A."/>
            <person name="Upcroft P."/>
            <person name="White O."/>
            <person name="Salzberg S.L."/>
            <person name="Tang P."/>
            <person name="Chiu C.-H."/>
            <person name="Lee Y.-S."/>
            <person name="Embley T.M."/>
            <person name="Coombs G.H."/>
            <person name="Mottram J.C."/>
            <person name="Tachezy J."/>
            <person name="Fraser-Liggett C.M."/>
            <person name="Johnson P.J."/>
        </authorList>
    </citation>
    <scope>NUCLEOTIDE SEQUENCE [LARGE SCALE GENOMIC DNA]</scope>
    <source>
        <strain evidence="2">G3</strain>
    </source>
</reference>
<gene>
    <name evidence="2" type="ORF">TVAG_429800</name>
</gene>
<accession>A2FKP0</accession>
<organism evidence="2 3">
    <name type="scientific">Trichomonas vaginalis (strain ATCC PRA-98 / G3)</name>
    <dbReference type="NCBI Taxonomy" id="412133"/>
    <lineage>
        <taxon>Eukaryota</taxon>
        <taxon>Metamonada</taxon>
        <taxon>Parabasalia</taxon>
        <taxon>Trichomonadida</taxon>
        <taxon>Trichomonadidae</taxon>
        <taxon>Trichomonas</taxon>
    </lineage>
</organism>
<keyword evidence="1" id="KW-0472">Membrane</keyword>
<protein>
    <submittedName>
        <fullName evidence="2">Uncharacterized protein</fullName>
    </submittedName>
</protein>
<dbReference type="RefSeq" id="XP_001307468.1">
    <property type="nucleotide sequence ID" value="XM_001307467.1"/>
</dbReference>
<reference evidence="2" key="1">
    <citation type="submission" date="2006-10" db="EMBL/GenBank/DDBJ databases">
        <authorList>
            <person name="Amadeo P."/>
            <person name="Zhao Q."/>
            <person name="Wortman J."/>
            <person name="Fraser-Liggett C."/>
            <person name="Carlton J."/>
        </authorList>
    </citation>
    <scope>NUCLEOTIDE SEQUENCE</scope>
    <source>
        <strain evidence="2">G3</strain>
    </source>
</reference>
<feature type="transmembrane region" description="Helical" evidence="1">
    <location>
        <begin position="240"/>
        <end position="264"/>
    </location>
</feature>
<dbReference type="EMBL" id="DS113852">
    <property type="protein sequence ID" value="EAX94538.1"/>
    <property type="molecule type" value="Genomic_DNA"/>
</dbReference>
<dbReference type="VEuPathDB" id="TrichDB:TVAG_429800"/>
<evidence type="ECO:0000313" key="3">
    <source>
        <dbReference type="Proteomes" id="UP000001542"/>
    </source>
</evidence>
<dbReference type="SMR" id="A2FKP0"/>
<keyword evidence="1" id="KW-1133">Transmembrane helix</keyword>
<dbReference type="AlphaFoldDB" id="A2FKP0"/>
<dbReference type="InParanoid" id="A2FKP0"/>
<proteinExistence type="predicted"/>
<sequence length="276" mass="32073">MNHMYAVGKNLPWSPYQNRVLSRLDNSHVKVFEDQYDAFRHLITTNNILWMEFYKGFENHTTNDLYVSGVCIFPSVKDFNKITSDYSHKGYVIAQKRITFTSSGAPFMLAFHYPSSSFSYFDEAYILQGEGKFEIGNVKGKDYYMIYIPNPSFYPYKVEYSGYSAKFIKMHYETSEETEIKPGEPCAIYFSRTKRKDTDKIVIAFDERIKGSFIRPVIQMDKNDFNDMEKDPRIIKRNKIIIAVVVVIVIVAIVVGCVIGFILWKKKKSQSESTNV</sequence>
<dbReference type="Proteomes" id="UP000001542">
    <property type="component" value="Unassembled WGS sequence"/>
</dbReference>
<keyword evidence="3" id="KW-1185">Reference proteome</keyword>